<evidence type="ECO:0000256" key="1">
    <source>
        <dbReference type="SAM" id="Coils"/>
    </source>
</evidence>
<feature type="transmembrane region" description="Helical" evidence="2">
    <location>
        <begin position="310"/>
        <end position="332"/>
    </location>
</feature>
<keyword evidence="4" id="KW-1185">Reference proteome</keyword>
<reference evidence="3 4" key="1">
    <citation type="submission" date="2019-03" db="EMBL/GenBank/DDBJ databases">
        <authorList>
            <person name="Kim H."/>
            <person name="Yu S.-M."/>
        </authorList>
    </citation>
    <scope>NUCLEOTIDE SEQUENCE [LARGE SCALE GENOMIC DNA]</scope>
    <source>
        <strain evidence="3 4">NBC122</strain>
    </source>
</reference>
<dbReference type="Proteomes" id="UP000294419">
    <property type="component" value="Chromosome"/>
</dbReference>
<dbReference type="Pfam" id="PF14362">
    <property type="entry name" value="DUF4407"/>
    <property type="match status" value="1"/>
</dbReference>
<protein>
    <recommendedName>
        <fullName evidence="5">DUF4407 domain-containing protein</fullName>
    </recommendedName>
</protein>
<keyword evidence="1" id="KW-0175">Coiled coil</keyword>
<keyword evidence="2" id="KW-0812">Transmembrane</keyword>
<organism evidence="3 4">
    <name type="scientific">Chryseobacterium salivictor</name>
    <dbReference type="NCBI Taxonomy" id="2547600"/>
    <lineage>
        <taxon>Bacteria</taxon>
        <taxon>Pseudomonadati</taxon>
        <taxon>Bacteroidota</taxon>
        <taxon>Flavobacteriia</taxon>
        <taxon>Flavobacteriales</taxon>
        <taxon>Weeksellaceae</taxon>
        <taxon>Chryseobacterium group</taxon>
        <taxon>Chryseobacterium</taxon>
    </lineage>
</organism>
<dbReference type="OrthoDB" id="594406at2"/>
<feature type="coiled-coil region" evidence="1">
    <location>
        <begin position="156"/>
        <end position="217"/>
    </location>
</feature>
<accession>A0A4V1AL72</accession>
<evidence type="ECO:0000256" key="2">
    <source>
        <dbReference type="SAM" id="Phobius"/>
    </source>
</evidence>
<keyword evidence="2" id="KW-0472">Membrane</keyword>
<evidence type="ECO:0000313" key="3">
    <source>
        <dbReference type="EMBL" id="QBO58754.1"/>
    </source>
</evidence>
<evidence type="ECO:0008006" key="5">
    <source>
        <dbReference type="Google" id="ProtNLM"/>
    </source>
</evidence>
<dbReference type="AlphaFoldDB" id="A0A4V1AL72"/>
<evidence type="ECO:0000313" key="4">
    <source>
        <dbReference type="Proteomes" id="UP000294419"/>
    </source>
</evidence>
<dbReference type="KEGG" id="csal:NBC122_01946"/>
<feature type="transmembrane region" description="Helical" evidence="2">
    <location>
        <begin position="87"/>
        <end position="111"/>
    </location>
</feature>
<feature type="transmembrane region" description="Helical" evidence="2">
    <location>
        <begin position="41"/>
        <end position="67"/>
    </location>
</feature>
<gene>
    <name evidence="3" type="ORF">NBC122_01946</name>
</gene>
<dbReference type="InterPro" id="IPR025519">
    <property type="entry name" value="DUF4407"/>
</dbReference>
<name>A0A4V1AL72_9FLAO</name>
<proteinExistence type="predicted"/>
<dbReference type="RefSeq" id="WP_133440153.1">
    <property type="nucleotide sequence ID" value="NZ_CP037954.1"/>
</dbReference>
<dbReference type="EMBL" id="CP037954">
    <property type="protein sequence ID" value="QBO58754.1"/>
    <property type="molecule type" value="Genomic_DNA"/>
</dbReference>
<sequence length="426" mass="48163">MKNNESYKMPRAGRVMHFLWDCAGGDRFLLERATYSDQIKYLCLGGIVLSTGLMASMAGGYAFYTIFSPKVANVLDKQKMANMPLEVPIDIPTVVLSIIFGIIWGLVIFNIDRFIVAATGKGDGTEKITRQEFVGAIPRILMGAIIAITISKPVEIRMFKSEIDAALAKYQEVQKNEAIKRADASYATQVAQAKLKMKDLDVQITDLEGQVKELNTQIMKETTGQNGNGAAYGPRAIALDKQRFGIEKKINDLKATQDYKDLQSELKSAVVKRDNERLDAEKKAGAEDGLLRRIQLADEIAATREDGTKGFPWISIFITLLFMAIELTPVFFKMMLTKSPYDYIKDNLEDELRAENGIEVQYDYYKDKNGLERHLVVNHDAENLMYEKSKLSQIQKELTDYALQKYKEREQENIDANLDLYIQKNA</sequence>
<keyword evidence="2" id="KW-1133">Transmembrane helix</keyword>